<name>A0A545WC23_9HYPO</name>
<feature type="compositionally biased region" description="Basic and acidic residues" evidence="1">
    <location>
        <begin position="465"/>
        <end position="474"/>
    </location>
</feature>
<feature type="compositionally biased region" description="Low complexity" evidence="1">
    <location>
        <begin position="152"/>
        <end position="164"/>
    </location>
</feature>
<organism evidence="3 4">
    <name type="scientific">Cordyceps javanica</name>
    <dbReference type="NCBI Taxonomy" id="43265"/>
    <lineage>
        <taxon>Eukaryota</taxon>
        <taxon>Fungi</taxon>
        <taxon>Dikarya</taxon>
        <taxon>Ascomycota</taxon>
        <taxon>Pezizomycotina</taxon>
        <taxon>Sordariomycetes</taxon>
        <taxon>Hypocreomycetidae</taxon>
        <taxon>Hypocreales</taxon>
        <taxon>Cordycipitaceae</taxon>
        <taxon>Cordyceps</taxon>
    </lineage>
</organism>
<dbReference type="Pfam" id="PF24355">
    <property type="entry name" value="DUF7514"/>
    <property type="match status" value="1"/>
</dbReference>
<sequence length="564" mass="63943">MAPGLITSLPQGEVQERHRDAPHSERVAASHTAPSSSQPSPVFHALEPDDQATGGADNMMLLDNRFVEQLKKTRAISKEQKRQLDKLLDTFQATANPRLIRAYSEGSLPPATTADGDPDTTPERERGVSRRETRYQATVEDCTESEDDEDTPTPSCTPTAPAPSKELKPDQDKPRRHHTFAASAPTSPSAAHASTTEASVPVAAPIIKEVRFSDRAPSVLQRSASARHVSWNGSTSQSPKSHTTRERILSLQDERWGTLFTPQGKATLRMRNVLRGLATHLTEVYKPTYSLVLTPEKLYKFYSKYRMERESVDLTRLFSHTSRSSMSNLEKLYLSLQCDFHLVQDNLPGPKKWPCIPALTPEGFVQWNVMLIRAYPDQEAARLARVFADVPLEAVPEDPSLEYDDQRARRLPRQISRHLFPSEPNPSELQLLTGAIRDWKQAAPGPDRPPPAQVVQNPPPPLIHSDARSRQEHLNRCRRDYESEAAVLVPQGSRRMGAEEREGRSSRYAKPHARPESPRRGSKRYERRDSKEFERDRRRGDRRWSADSYEESRYRRREPRGSRV</sequence>
<feature type="region of interest" description="Disordered" evidence="1">
    <location>
        <begin position="440"/>
        <end position="474"/>
    </location>
</feature>
<feature type="compositionally biased region" description="Acidic residues" evidence="1">
    <location>
        <begin position="141"/>
        <end position="151"/>
    </location>
</feature>
<feature type="region of interest" description="Disordered" evidence="1">
    <location>
        <begin position="222"/>
        <end position="246"/>
    </location>
</feature>
<keyword evidence="4" id="KW-1185">Reference proteome</keyword>
<feature type="region of interest" description="Disordered" evidence="1">
    <location>
        <begin position="488"/>
        <end position="564"/>
    </location>
</feature>
<feature type="compositionally biased region" description="Low complexity" evidence="1">
    <location>
        <begin position="181"/>
        <end position="198"/>
    </location>
</feature>
<dbReference type="Proteomes" id="UP000315783">
    <property type="component" value="Unassembled WGS sequence"/>
</dbReference>
<comment type="caution">
    <text evidence="3">The sequence shown here is derived from an EMBL/GenBank/DDBJ whole genome shotgun (WGS) entry which is preliminary data.</text>
</comment>
<dbReference type="PANTHER" id="PTHR39611:SF1">
    <property type="entry name" value="HYDROXYPROLINE-RICH GLYCOPROTEIN DZ-HRGP"/>
    <property type="match status" value="1"/>
</dbReference>
<feature type="compositionally biased region" description="Basic and acidic residues" evidence="1">
    <location>
        <begin position="14"/>
        <end position="28"/>
    </location>
</feature>
<evidence type="ECO:0000313" key="4">
    <source>
        <dbReference type="Proteomes" id="UP000315783"/>
    </source>
</evidence>
<feature type="compositionally biased region" description="Polar residues" evidence="1">
    <location>
        <begin position="231"/>
        <end position="241"/>
    </location>
</feature>
<proteinExistence type="predicted"/>
<feature type="region of interest" description="Disordered" evidence="1">
    <location>
        <begin position="1"/>
        <end position="57"/>
    </location>
</feature>
<dbReference type="InterPro" id="IPR055936">
    <property type="entry name" value="DUF7514"/>
</dbReference>
<protein>
    <recommendedName>
        <fullName evidence="2">DUF7514 domain-containing protein</fullName>
    </recommendedName>
</protein>
<gene>
    <name evidence="3" type="ORF">IF1G_00260</name>
</gene>
<dbReference type="STRING" id="43265.A0A545WC23"/>
<dbReference type="EMBL" id="SPUK01000001">
    <property type="protein sequence ID" value="TQW00329.1"/>
    <property type="molecule type" value="Genomic_DNA"/>
</dbReference>
<reference evidence="3 4" key="1">
    <citation type="journal article" date="2019" name="Appl. Microbiol. Biotechnol.">
        <title>Genome sequence of Isaria javanica and comparative genome analysis insights into family S53 peptidase evolution in fungal entomopathogens.</title>
        <authorList>
            <person name="Lin R."/>
            <person name="Zhang X."/>
            <person name="Xin B."/>
            <person name="Zou M."/>
            <person name="Gao Y."/>
            <person name="Qin F."/>
            <person name="Hu Q."/>
            <person name="Xie B."/>
            <person name="Cheng X."/>
        </authorList>
    </citation>
    <scope>NUCLEOTIDE SEQUENCE [LARGE SCALE GENOMIC DNA]</scope>
    <source>
        <strain evidence="3 4">IJ1G</strain>
    </source>
</reference>
<feature type="compositionally biased region" description="Basic and acidic residues" evidence="1">
    <location>
        <begin position="513"/>
        <end position="564"/>
    </location>
</feature>
<accession>A0A545WC23</accession>
<feature type="compositionally biased region" description="Basic and acidic residues" evidence="1">
    <location>
        <begin position="496"/>
        <end position="505"/>
    </location>
</feature>
<dbReference type="OrthoDB" id="5413703at2759"/>
<evidence type="ECO:0000256" key="1">
    <source>
        <dbReference type="SAM" id="MobiDB-lite"/>
    </source>
</evidence>
<feature type="compositionally biased region" description="Pro residues" evidence="1">
    <location>
        <begin position="446"/>
        <end position="462"/>
    </location>
</feature>
<dbReference type="PANTHER" id="PTHR39611">
    <property type="entry name" value="HYDROXYPROLINE-RICH GLYCOPROTEIN DZ-HRGP-RELATED"/>
    <property type="match status" value="1"/>
</dbReference>
<feature type="compositionally biased region" description="Basic and acidic residues" evidence="1">
    <location>
        <begin position="121"/>
        <end position="134"/>
    </location>
</feature>
<evidence type="ECO:0000259" key="2">
    <source>
        <dbReference type="Pfam" id="PF24355"/>
    </source>
</evidence>
<feature type="region of interest" description="Disordered" evidence="1">
    <location>
        <begin position="101"/>
        <end position="198"/>
    </location>
</feature>
<dbReference type="AlphaFoldDB" id="A0A545WC23"/>
<evidence type="ECO:0000313" key="3">
    <source>
        <dbReference type="EMBL" id="TQW00329.1"/>
    </source>
</evidence>
<feature type="domain" description="DUF7514" evidence="2">
    <location>
        <begin position="257"/>
        <end position="432"/>
    </location>
</feature>